<dbReference type="EMBL" id="CADCUB010000166">
    <property type="protein sequence ID" value="CAA9357267.1"/>
    <property type="molecule type" value="Genomic_DNA"/>
</dbReference>
<organism evidence="2">
    <name type="scientific">uncultured Frankineae bacterium</name>
    <dbReference type="NCBI Taxonomy" id="437475"/>
    <lineage>
        <taxon>Bacteria</taxon>
        <taxon>Bacillati</taxon>
        <taxon>Actinomycetota</taxon>
        <taxon>Actinomycetes</taxon>
        <taxon>Frankiales</taxon>
        <taxon>environmental samples</taxon>
    </lineage>
</organism>
<sequence length="156" mass="17293">MGKPLWRRTYDAVERPIAGRLEEAVQTESFADAAALLVRTRAELGRRVERTTRRALHRVNLPAATDVARLREQVTALERSVRRLEDSVRKAAVVESTTRTTRGRADGADDRAGRAGGTGAPRRRAQPAAGAQRRQVRDRDRPAEGRDDAEGHRLAP</sequence>
<evidence type="ECO:0000313" key="2">
    <source>
        <dbReference type="EMBL" id="CAA9357267.1"/>
    </source>
</evidence>
<name>A0A6J4MDJ2_9ACTN</name>
<feature type="compositionally biased region" description="Basic and acidic residues" evidence="1">
    <location>
        <begin position="103"/>
        <end position="113"/>
    </location>
</feature>
<feature type="region of interest" description="Disordered" evidence="1">
    <location>
        <begin position="85"/>
        <end position="156"/>
    </location>
</feature>
<evidence type="ECO:0000256" key="1">
    <source>
        <dbReference type="SAM" id="MobiDB-lite"/>
    </source>
</evidence>
<gene>
    <name evidence="2" type="ORF">AVDCRST_MAG07-3456</name>
</gene>
<feature type="compositionally biased region" description="Basic and acidic residues" evidence="1">
    <location>
        <begin position="135"/>
        <end position="156"/>
    </location>
</feature>
<proteinExistence type="predicted"/>
<accession>A0A6J4MDJ2</accession>
<reference evidence="2" key="1">
    <citation type="submission" date="2020-02" db="EMBL/GenBank/DDBJ databases">
        <authorList>
            <person name="Meier V. D."/>
        </authorList>
    </citation>
    <scope>NUCLEOTIDE SEQUENCE</scope>
    <source>
        <strain evidence="2">AVDCRST_MAG07</strain>
    </source>
</reference>
<protein>
    <submittedName>
        <fullName evidence="2">Uncharacterized protein</fullName>
    </submittedName>
</protein>
<dbReference type="AlphaFoldDB" id="A0A6J4MDJ2"/>